<dbReference type="PANTHER" id="PTHR24074">
    <property type="entry name" value="CO-CHAPERONE PROTEIN DJLA"/>
    <property type="match status" value="1"/>
</dbReference>
<evidence type="ECO:0000259" key="2">
    <source>
        <dbReference type="PROSITE" id="PS50076"/>
    </source>
</evidence>
<name>A0ABN9V021_9DINO</name>
<dbReference type="EMBL" id="CAUYUJ010016352">
    <property type="protein sequence ID" value="CAK0864306.1"/>
    <property type="molecule type" value="Genomic_DNA"/>
</dbReference>
<dbReference type="PRINTS" id="PR00625">
    <property type="entry name" value="JDOMAIN"/>
</dbReference>
<feature type="compositionally biased region" description="Basic and acidic residues" evidence="1">
    <location>
        <begin position="275"/>
        <end position="287"/>
    </location>
</feature>
<organism evidence="3 4">
    <name type="scientific">Prorocentrum cordatum</name>
    <dbReference type="NCBI Taxonomy" id="2364126"/>
    <lineage>
        <taxon>Eukaryota</taxon>
        <taxon>Sar</taxon>
        <taxon>Alveolata</taxon>
        <taxon>Dinophyceae</taxon>
        <taxon>Prorocentrales</taxon>
        <taxon>Prorocentraceae</taxon>
        <taxon>Prorocentrum</taxon>
    </lineage>
</organism>
<feature type="compositionally biased region" description="Basic and acidic residues" evidence="1">
    <location>
        <begin position="509"/>
        <end position="526"/>
    </location>
</feature>
<dbReference type="Pfam" id="PF00226">
    <property type="entry name" value="DnaJ"/>
    <property type="match status" value="1"/>
</dbReference>
<dbReference type="SMART" id="SM00271">
    <property type="entry name" value="DnaJ"/>
    <property type="match status" value="1"/>
</dbReference>
<dbReference type="Gene3D" id="1.10.287.110">
    <property type="entry name" value="DnaJ domain"/>
    <property type="match status" value="1"/>
</dbReference>
<feature type="compositionally biased region" description="Basic and acidic residues" evidence="1">
    <location>
        <begin position="543"/>
        <end position="556"/>
    </location>
</feature>
<dbReference type="CDD" id="cd06257">
    <property type="entry name" value="DnaJ"/>
    <property type="match status" value="1"/>
</dbReference>
<dbReference type="InterPro" id="IPR001623">
    <property type="entry name" value="DnaJ_domain"/>
</dbReference>
<dbReference type="InterPro" id="IPR050817">
    <property type="entry name" value="DjlA_DnaK_co-chaperone"/>
</dbReference>
<evidence type="ECO:0000313" key="3">
    <source>
        <dbReference type="EMBL" id="CAK0864306.1"/>
    </source>
</evidence>
<feature type="region of interest" description="Disordered" evidence="1">
    <location>
        <begin position="254"/>
        <end position="287"/>
    </location>
</feature>
<comment type="caution">
    <text evidence="3">The sequence shown here is derived from an EMBL/GenBank/DDBJ whole genome shotgun (WGS) entry which is preliminary data.</text>
</comment>
<dbReference type="InterPro" id="IPR036869">
    <property type="entry name" value="J_dom_sf"/>
</dbReference>
<proteinExistence type="predicted"/>
<dbReference type="SUPFAM" id="SSF46565">
    <property type="entry name" value="Chaperone J-domain"/>
    <property type="match status" value="1"/>
</dbReference>
<dbReference type="PROSITE" id="PS50076">
    <property type="entry name" value="DNAJ_2"/>
    <property type="match status" value="1"/>
</dbReference>
<reference evidence="3" key="1">
    <citation type="submission" date="2023-10" db="EMBL/GenBank/DDBJ databases">
        <authorList>
            <person name="Chen Y."/>
            <person name="Shah S."/>
            <person name="Dougan E. K."/>
            <person name="Thang M."/>
            <person name="Chan C."/>
        </authorList>
    </citation>
    <scope>NUCLEOTIDE SEQUENCE [LARGE SCALE GENOMIC DNA]</scope>
</reference>
<gene>
    <name evidence="3" type="ORF">PCOR1329_LOCUS52229</name>
</gene>
<feature type="domain" description="J" evidence="2">
    <location>
        <begin position="83"/>
        <end position="149"/>
    </location>
</feature>
<keyword evidence="4" id="KW-1185">Reference proteome</keyword>
<protein>
    <recommendedName>
        <fullName evidence="2">J domain-containing protein</fullName>
    </recommendedName>
</protein>
<sequence>MAAAGGPGMPPGFTGILGLAAGGGAAGQSAPSVVLAWASNPMLVKEAVIQLRQQFEEDASERPAWTYPDDAAAAGIGVQEGPNYYRVLEVERGGDDAAIKKSYRKLVLQWHPDKHPANREEADEKIRAINAAYETLGNPVKRAGYDQMLEAVERKKRGARLDTSFIKPRMSIPKEFFLCPLGHPDKFVRAVGSELLVQSREDVSLNFHEFFGAAKFTLWWLPEVNNMCRIRTAESAQAGVEGGNVLNFLMEGTPTGRKSEPQKDADTTAAWARKTTPEEKVPPRIKDSDGTVWLPGGHVIAHDPIACHYCKDGYGLIANFVQVYDYGGAPAFSRSARSSRTSALLTKAMCGEHRQTLVNRILDPTIPCHMTEAQGATKFEDESAIQFRSDAPVRSRDDWEPAVEVMQLLDPPAPPPAALPSLGDAFGEVLAAGWKLAVVELTAKKAANATSYNAEDSGGTSGDLGDRACEKCEAKTELNSNRYSAAAKACTSTAMWRARAEISRKLLDPSRCQREQEDEAKPKPDVDSYNVEKGSQWEAQGIHGERGPLSEEDQKKTETRYQKYAITRSRKFSPFTLLGSNGRPTWPLRPDFANMVLRGTQGKIRVQIWRAGNRLADCAHVSLVSFVSQGTCI</sequence>
<accession>A0ABN9V021</accession>
<feature type="compositionally biased region" description="Basic and acidic residues" evidence="1">
    <location>
        <begin position="257"/>
        <end position="266"/>
    </location>
</feature>
<evidence type="ECO:0000256" key="1">
    <source>
        <dbReference type="SAM" id="MobiDB-lite"/>
    </source>
</evidence>
<dbReference type="Proteomes" id="UP001189429">
    <property type="component" value="Unassembled WGS sequence"/>
</dbReference>
<feature type="region of interest" description="Disordered" evidence="1">
    <location>
        <begin position="509"/>
        <end position="556"/>
    </location>
</feature>
<evidence type="ECO:0000313" key="4">
    <source>
        <dbReference type="Proteomes" id="UP001189429"/>
    </source>
</evidence>